<evidence type="ECO:0000313" key="2">
    <source>
        <dbReference type="EMBL" id="GGY60451.1"/>
    </source>
</evidence>
<accession>A0ABQ3ANH4</accession>
<keyword evidence="1" id="KW-0732">Signal</keyword>
<gene>
    <name evidence="2" type="ORF">GCM10007071_03870</name>
</gene>
<evidence type="ECO:0000256" key="1">
    <source>
        <dbReference type="SAM" id="SignalP"/>
    </source>
</evidence>
<sequence>MRAVIFSVLAPLLLSGCAGSSAINEPYSQDADHSRAYNLARSVGLDELEDVEVSRDQLSRGLGDAVSIGLDTFSLMDPDLLDLSFGSAFGMGLLFSMAEPTDQIKRHSIIAWVPESEISANDQDAVEAQALRWVSDSMTAATVTAMEEMGFTYELEMQHKDIGLPFVFSDYKTRITAVTPDGDQCMARFNVREGSVSKRLPLPDMIGQNGYGYRLNAGHDRRNPEGFALCYSKDRDLRELNLKLGGLVSENLPPTIFMYRPPVDFGEDGVRPPFVLDQGKSLLFVTVRDGVEPDD</sequence>
<comment type="caution">
    <text evidence="2">The sequence shown here is derived from an EMBL/GenBank/DDBJ whole genome shotgun (WGS) entry which is preliminary data.</text>
</comment>
<protein>
    <recommendedName>
        <fullName evidence="4">Lipoprotein</fullName>
    </recommendedName>
</protein>
<proteinExistence type="predicted"/>
<organism evidence="2 3">
    <name type="scientific">Marinobacter zhanjiangensis</name>
    <dbReference type="NCBI Taxonomy" id="578215"/>
    <lineage>
        <taxon>Bacteria</taxon>
        <taxon>Pseudomonadati</taxon>
        <taxon>Pseudomonadota</taxon>
        <taxon>Gammaproteobacteria</taxon>
        <taxon>Pseudomonadales</taxon>
        <taxon>Marinobacteraceae</taxon>
        <taxon>Marinobacter</taxon>
    </lineage>
</organism>
<dbReference type="RefSeq" id="WP_189571974.1">
    <property type="nucleotide sequence ID" value="NZ_BMXV01000001.1"/>
</dbReference>
<dbReference type="Proteomes" id="UP000601597">
    <property type="component" value="Unassembled WGS sequence"/>
</dbReference>
<dbReference type="PROSITE" id="PS51257">
    <property type="entry name" value="PROKAR_LIPOPROTEIN"/>
    <property type="match status" value="1"/>
</dbReference>
<evidence type="ECO:0008006" key="4">
    <source>
        <dbReference type="Google" id="ProtNLM"/>
    </source>
</evidence>
<feature type="signal peptide" evidence="1">
    <location>
        <begin position="1"/>
        <end position="22"/>
    </location>
</feature>
<reference evidence="3" key="1">
    <citation type="journal article" date="2019" name="Int. J. Syst. Evol. Microbiol.">
        <title>The Global Catalogue of Microorganisms (GCM) 10K type strain sequencing project: providing services to taxonomists for standard genome sequencing and annotation.</title>
        <authorList>
            <consortium name="The Broad Institute Genomics Platform"/>
            <consortium name="The Broad Institute Genome Sequencing Center for Infectious Disease"/>
            <person name="Wu L."/>
            <person name="Ma J."/>
        </authorList>
    </citation>
    <scope>NUCLEOTIDE SEQUENCE [LARGE SCALE GENOMIC DNA]</scope>
    <source>
        <strain evidence="3">KCTC 22280</strain>
    </source>
</reference>
<feature type="chain" id="PRO_5045986916" description="Lipoprotein" evidence="1">
    <location>
        <begin position="23"/>
        <end position="295"/>
    </location>
</feature>
<dbReference type="EMBL" id="BMXV01000001">
    <property type="protein sequence ID" value="GGY60451.1"/>
    <property type="molecule type" value="Genomic_DNA"/>
</dbReference>
<name>A0ABQ3ANH4_9GAMM</name>
<keyword evidence="3" id="KW-1185">Reference proteome</keyword>
<evidence type="ECO:0000313" key="3">
    <source>
        <dbReference type="Proteomes" id="UP000601597"/>
    </source>
</evidence>